<comment type="caution">
    <text evidence="1">The sequence shown here is derived from an EMBL/GenBank/DDBJ whole genome shotgun (WGS) entry which is preliminary data.</text>
</comment>
<proteinExistence type="predicted"/>
<organism evidence="1 2">
    <name type="scientific">Massilia aerilata</name>
    <dbReference type="NCBI Taxonomy" id="453817"/>
    <lineage>
        <taxon>Bacteria</taxon>
        <taxon>Pseudomonadati</taxon>
        <taxon>Pseudomonadota</taxon>
        <taxon>Betaproteobacteria</taxon>
        <taxon>Burkholderiales</taxon>
        <taxon>Oxalobacteraceae</taxon>
        <taxon>Telluria group</taxon>
        <taxon>Massilia</taxon>
    </lineage>
</organism>
<dbReference type="EMBL" id="JBHSMZ010000004">
    <property type="protein sequence ID" value="MFC5548190.1"/>
    <property type="molecule type" value="Genomic_DNA"/>
</dbReference>
<keyword evidence="2" id="KW-1185">Reference proteome</keyword>
<dbReference type="Proteomes" id="UP001596086">
    <property type="component" value="Unassembled WGS sequence"/>
</dbReference>
<evidence type="ECO:0000313" key="1">
    <source>
        <dbReference type="EMBL" id="MFC5548190.1"/>
    </source>
</evidence>
<evidence type="ECO:0000313" key="2">
    <source>
        <dbReference type="Proteomes" id="UP001596086"/>
    </source>
</evidence>
<dbReference type="RefSeq" id="WP_379768676.1">
    <property type="nucleotide sequence ID" value="NZ_JBHSMZ010000004.1"/>
</dbReference>
<accession>A0ABW0RXD5</accession>
<protein>
    <submittedName>
        <fullName evidence="1">Uncharacterized protein</fullName>
    </submittedName>
</protein>
<name>A0ABW0RXD5_9BURK</name>
<sequence>MSLTTDQQAGLRQAARATQAGMDALARKDCAALAALLSVGRTHPSATEVGNGTILATIGIDAGNSLLDHIGSDPSMRHVKPLLEQGRLKVGSPVAQGAIRAFATANVITQSQADALCALGVEPDPLTAQDVADALFNPDGTEK</sequence>
<gene>
    <name evidence="1" type="ORF">ACFPO9_06640</name>
</gene>
<reference evidence="2" key="1">
    <citation type="journal article" date="2019" name="Int. J. Syst. Evol. Microbiol.">
        <title>The Global Catalogue of Microorganisms (GCM) 10K type strain sequencing project: providing services to taxonomists for standard genome sequencing and annotation.</title>
        <authorList>
            <consortium name="The Broad Institute Genomics Platform"/>
            <consortium name="The Broad Institute Genome Sequencing Center for Infectious Disease"/>
            <person name="Wu L."/>
            <person name="Ma J."/>
        </authorList>
    </citation>
    <scope>NUCLEOTIDE SEQUENCE [LARGE SCALE GENOMIC DNA]</scope>
    <source>
        <strain evidence="2">CGMCC 4.5798</strain>
    </source>
</reference>